<dbReference type="GO" id="GO:0008270">
    <property type="term" value="F:zinc ion binding"/>
    <property type="evidence" value="ECO:0007669"/>
    <property type="project" value="UniProtKB-KW"/>
</dbReference>
<organism evidence="5">
    <name type="scientific">viral metagenome</name>
    <dbReference type="NCBI Taxonomy" id="1070528"/>
    <lineage>
        <taxon>unclassified sequences</taxon>
        <taxon>metagenomes</taxon>
        <taxon>organismal metagenomes</taxon>
    </lineage>
</organism>
<name>A0A6C0AHF9_9ZZZZ</name>
<evidence type="ECO:0000256" key="1">
    <source>
        <dbReference type="ARBA" id="ARBA00022723"/>
    </source>
</evidence>
<reference evidence="5" key="1">
    <citation type="journal article" date="2020" name="Nature">
        <title>Giant virus diversity and host interactions through global metagenomics.</title>
        <authorList>
            <person name="Schulz F."/>
            <person name="Roux S."/>
            <person name="Paez-Espino D."/>
            <person name="Jungbluth S."/>
            <person name="Walsh D.A."/>
            <person name="Denef V.J."/>
            <person name="McMahon K.D."/>
            <person name="Konstantinidis K.T."/>
            <person name="Eloe-Fadrosh E.A."/>
            <person name="Kyrpides N.C."/>
            <person name="Woyke T."/>
        </authorList>
    </citation>
    <scope>NUCLEOTIDE SEQUENCE</scope>
    <source>
        <strain evidence="5">GVMAG-S-1035118-87</strain>
    </source>
</reference>
<feature type="domain" description="RING-type" evidence="4">
    <location>
        <begin position="116"/>
        <end position="156"/>
    </location>
</feature>
<evidence type="ECO:0000256" key="2">
    <source>
        <dbReference type="ARBA" id="ARBA00022771"/>
    </source>
</evidence>
<evidence type="ECO:0000256" key="3">
    <source>
        <dbReference type="ARBA" id="ARBA00022833"/>
    </source>
</evidence>
<dbReference type="PROSITE" id="PS00518">
    <property type="entry name" value="ZF_RING_1"/>
    <property type="match status" value="1"/>
</dbReference>
<accession>A0A6C0AHF9</accession>
<keyword evidence="2" id="KW-0863">Zinc-finger</keyword>
<protein>
    <recommendedName>
        <fullName evidence="4">RING-type domain-containing protein</fullName>
    </recommendedName>
</protein>
<sequence length="161" mass="18981">MDTLIRHMKTKLETQDVLYLPIHTIDSVNCSVSISVHTFHEKVYRLHINTKKDCIVQFDDRCSNYHYYSACVDMDNLKSILDTLKYNALEGKFQLQPDPDWRLLESESVKLRYEKCCLCLENIDIKTNCEHALCIPCYDKIPLVKKQNYTACPICRKKCFY</sequence>
<dbReference type="EMBL" id="MN740626">
    <property type="protein sequence ID" value="QHS79208.1"/>
    <property type="molecule type" value="Genomic_DNA"/>
</dbReference>
<evidence type="ECO:0000313" key="5">
    <source>
        <dbReference type="EMBL" id="QHS79208.1"/>
    </source>
</evidence>
<dbReference type="InterPro" id="IPR001841">
    <property type="entry name" value="Znf_RING"/>
</dbReference>
<proteinExistence type="predicted"/>
<dbReference type="PROSITE" id="PS50089">
    <property type="entry name" value="ZF_RING_2"/>
    <property type="match status" value="1"/>
</dbReference>
<evidence type="ECO:0000259" key="4">
    <source>
        <dbReference type="PROSITE" id="PS50089"/>
    </source>
</evidence>
<keyword evidence="3" id="KW-0862">Zinc</keyword>
<dbReference type="InterPro" id="IPR017907">
    <property type="entry name" value="Znf_RING_CS"/>
</dbReference>
<keyword evidence="1" id="KW-0479">Metal-binding</keyword>
<dbReference type="AlphaFoldDB" id="A0A6C0AHF9"/>